<evidence type="ECO:0000256" key="1">
    <source>
        <dbReference type="SAM" id="MobiDB-lite"/>
    </source>
</evidence>
<evidence type="ECO:0008006" key="4">
    <source>
        <dbReference type="Google" id="ProtNLM"/>
    </source>
</evidence>
<sequence>MPVMSQVSLQFGIEIELLLGGRKKAHSSWKSLANDLSKRLAAVGINNHVNDGGDKAIEHYREYSIVREVTIPNQLGKGLWGIELVSPVYPATWHWAADMELIFSTIRRYFTMVPSPHCSTHIHVSGTPFPLSSIELSALAKAALYFETALDQLVPADRRASNAYWCQSNRSSVALRSLSLKECLVAVEAAWDLPATSSNSDPDDRSLTRAVVGSMNLFPASSTYGRTHGKKHDFVRGKVYKWDFSRMLPKPSSSSKGNATGATPGTVEFRQPPGSCSAEDAKGWITLVLAFVAGATRTTTSWAPLNAVEGQGGTIGELWALVVTGASILGWDGVDDAAIIFSTRNV</sequence>
<protein>
    <recommendedName>
        <fullName evidence="4">Amidoligase enzyme</fullName>
    </recommendedName>
</protein>
<dbReference type="PANTHER" id="PTHR36847">
    <property type="entry name" value="AMIDOLIGASE ENZYME"/>
    <property type="match status" value="1"/>
</dbReference>
<reference evidence="2" key="1">
    <citation type="submission" date="2017-09" db="EMBL/GenBank/DDBJ databases">
        <title>Polyketide synthases of a Diaporthe helianthi virulent isolate.</title>
        <authorList>
            <person name="Baroncelli R."/>
        </authorList>
    </citation>
    <scope>NUCLEOTIDE SEQUENCE [LARGE SCALE GENOMIC DNA]</scope>
    <source>
        <strain evidence="2">7/96</strain>
    </source>
</reference>
<accession>A0A2P5HJY8</accession>
<dbReference type="AlphaFoldDB" id="A0A2P5HJY8"/>
<dbReference type="InParanoid" id="A0A2P5HJY8"/>
<keyword evidence="3" id="KW-1185">Reference proteome</keyword>
<name>A0A2P5HJY8_DIAHE</name>
<dbReference type="PANTHER" id="PTHR36847:SF1">
    <property type="entry name" value="AMIDOLIGASE ENZYME"/>
    <property type="match status" value="1"/>
</dbReference>
<evidence type="ECO:0000313" key="3">
    <source>
        <dbReference type="Proteomes" id="UP000094444"/>
    </source>
</evidence>
<dbReference type="OrthoDB" id="5291055at2759"/>
<organism evidence="2 3">
    <name type="scientific">Diaporthe helianthi</name>
    <dbReference type="NCBI Taxonomy" id="158607"/>
    <lineage>
        <taxon>Eukaryota</taxon>
        <taxon>Fungi</taxon>
        <taxon>Dikarya</taxon>
        <taxon>Ascomycota</taxon>
        <taxon>Pezizomycotina</taxon>
        <taxon>Sordariomycetes</taxon>
        <taxon>Sordariomycetidae</taxon>
        <taxon>Diaporthales</taxon>
        <taxon>Diaporthaceae</taxon>
        <taxon>Diaporthe</taxon>
    </lineage>
</organism>
<proteinExistence type="predicted"/>
<comment type="caution">
    <text evidence="2">The sequence shown here is derived from an EMBL/GenBank/DDBJ whole genome shotgun (WGS) entry which is preliminary data.</text>
</comment>
<gene>
    <name evidence="2" type="ORF">DHEL01_v211035</name>
</gene>
<dbReference type="InterPro" id="IPR022025">
    <property type="entry name" value="Amidoligase_2"/>
</dbReference>
<dbReference type="Pfam" id="PF12224">
    <property type="entry name" value="Amidoligase_2"/>
    <property type="match status" value="1"/>
</dbReference>
<dbReference type="Proteomes" id="UP000094444">
    <property type="component" value="Unassembled WGS sequence"/>
</dbReference>
<feature type="region of interest" description="Disordered" evidence="1">
    <location>
        <begin position="250"/>
        <end position="274"/>
    </location>
</feature>
<evidence type="ECO:0000313" key="2">
    <source>
        <dbReference type="EMBL" id="POS70570.1"/>
    </source>
</evidence>
<feature type="compositionally biased region" description="Polar residues" evidence="1">
    <location>
        <begin position="251"/>
        <end position="263"/>
    </location>
</feature>
<dbReference type="EMBL" id="MAVT02001581">
    <property type="protein sequence ID" value="POS70570.1"/>
    <property type="molecule type" value="Genomic_DNA"/>
</dbReference>
<dbReference type="STRING" id="158607.A0A2P5HJY8"/>